<keyword evidence="3" id="KW-1185">Reference proteome</keyword>
<organism evidence="2 3">
    <name type="scientific">Lentinus tigrinus ALCF2SS1-6</name>
    <dbReference type="NCBI Taxonomy" id="1328759"/>
    <lineage>
        <taxon>Eukaryota</taxon>
        <taxon>Fungi</taxon>
        <taxon>Dikarya</taxon>
        <taxon>Basidiomycota</taxon>
        <taxon>Agaricomycotina</taxon>
        <taxon>Agaricomycetes</taxon>
        <taxon>Polyporales</taxon>
        <taxon>Polyporaceae</taxon>
        <taxon>Lentinus</taxon>
    </lineage>
</organism>
<protein>
    <submittedName>
        <fullName evidence="2">Uncharacterized protein</fullName>
    </submittedName>
</protein>
<gene>
    <name evidence="2" type="ORF">L227DRAFT_19111</name>
</gene>
<sequence>MNMVPVPAYLMGTLMNAALQGQAPQQAGPAAPMQAYQSQMQLPAGFPGPVFNLPGQPAQPGMAGGQQQQQWQVVTQQQATGQLPQVAAPQQVWMDNLVAAVAAAMQERASSGPPVGSHPRDEQTLVDALKKGRTDGLNARQSLEKLHKVNGHTEMDWKNYFLDHLERLQPIIYGRRIEAPPHTASRREPPSSSTHDHAPRSLPKPSSSASARGKARVVSHRSASSDSSRSPSPQSARSSKAGPSRKLPASTSGSAHSKASKVVSEHAGVQVPLLPPHVKPEPPRKPAVPESGRMGKFTNEEKIFFIQFLRWRLERVKDGAIPDQLKLCYALHREAPHRSVDSWKTHWNTFPQLPGSILAEAESRLADRAPTRGKAGKSALSASDEEGEEDNTDEEAEDEAGDASGDANIKDAAPSHPPKRKRRMQSIPQRITEEDFREMARYKLERLHEWDEFPSQKAQWEDFTSQNKKRSHAAWMLIVTYRGDELDAVVEELRKEQEVEKPESPEPEPAHAAPPLTDAASSSTSRRTSSANAEKAPSVLQKRDTDSRLAIRSGSPVSKRIKQEPVECISLLSDSD</sequence>
<feature type="compositionally biased region" description="Low complexity" evidence="1">
    <location>
        <begin position="510"/>
        <end position="531"/>
    </location>
</feature>
<feature type="compositionally biased region" description="Acidic residues" evidence="1">
    <location>
        <begin position="383"/>
        <end position="401"/>
    </location>
</feature>
<evidence type="ECO:0000313" key="3">
    <source>
        <dbReference type="Proteomes" id="UP000313359"/>
    </source>
</evidence>
<proteinExistence type="predicted"/>
<dbReference type="OrthoDB" id="2757820at2759"/>
<dbReference type="AlphaFoldDB" id="A0A5C2SUE9"/>
<dbReference type="STRING" id="1328759.A0A5C2SUE9"/>
<feature type="region of interest" description="Disordered" evidence="1">
    <location>
        <begin position="492"/>
        <end position="564"/>
    </location>
</feature>
<dbReference type="EMBL" id="ML122250">
    <property type="protein sequence ID" value="RPD67270.1"/>
    <property type="molecule type" value="Genomic_DNA"/>
</dbReference>
<feature type="region of interest" description="Disordered" evidence="1">
    <location>
        <begin position="180"/>
        <end position="293"/>
    </location>
</feature>
<evidence type="ECO:0000313" key="2">
    <source>
        <dbReference type="EMBL" id="RPD67270.1"/>
    </source>
</evidence>
<feature type="compositionally biased region" description="Basic and acidic residues" evidence="1">
    <location>
        <begin position="180"/>
        <end position="199"/>
    </location>
</feature>
<dbReference type="Proteomes" id="UP000313359">
    <property type="component" value="Unassembled WGS sequence"/>
</dbReference>
<name>A0A5C2SUE9_9APHY</name>
<reference evidence="2" key="1">
    <citation type="journal article" date="2018" name="Genome Biol. Evol.">
        <title>Genomics and development of Lentinus tigrinus, a white-rot wood-decaying mushroom with dimorphic fruiting bodies.</title>
        <authorList>
            <person name="Wu B."/>
            <person name="Xu Z."/>
            <person name="Knudson A."/>
            <person name="Carlson A."/>
            <person name="Chen N."/>
            <person name="Kovaka S."/>
            <person name="LaButti K."/>
            <person name="Lipzen A."/>
            <person name="Pennachio C."/>
            <person name="Riley R."/>
            <person name="Schakwitz W."/>
            <person name="Umezawa K."/>
            <person name="Ohm R.A."/>
            <person name="Grigoriev I.V."/>
            <person name="Nagy L.G."/>
            <person name="Gibbons J."/>
            <person name="Hibbett D."/>
        </authorList>
    </citation>
    <scope>NUCLEOTIDE SEQUENCE [LARGE SCALE GENOMIC DNA]</scope>
    <source>
        <strain evidence="2">ALCF2SS1-6</strain>
    </source>
</reference>
<feature type="compositionally biased region" description="Basic and acidic residues" evidence="1">
    <location>
        <begin position="492"/>
        <end position="504"/>
    </location>
</feature>
<accession>A0A5C2SUE9</accession>
<feature type="compositionally biased region" description="Low complexity" evidence="1">
    <location>
        <begin position="220"/>
        <end position="241"/>
    </location>
</feature>
<feature type="region of interest" description="Disordered" evidence="1">
    <location>
        <begin position="367"/>
        <end position="432"/>
    </location>
</feature>
<evidence type="ECO:0000256" key="1">
    <source>
        <dbReference type="SAM" id="MobiDB-lite"/>
    </source>
</evidence>